<dbReference type="Proteomes" id="UP000503339">
    <property type="component" value="Chromosome"/>
</dbReference>
<proteinExistence type="predicted"/>
<accession>A0A6M7UCQ3</accession>
<evidence type="ECO:0000256" key="1">
    <source>
        <dbReference type="SAM" id="MobiDB-lite"/>
    </source>
</evidence>
<reference evidence="3 4" key="1">
    <citation type="submission" date="2018-10" db="EMBL/GenBank/DDBJ databases">
        <authorList>
            <person name="Perry B.J."/>
            <person name="Sullivan J.T."/>
            <person name="Murphy R.J.T."/>
            <person name="Ramsay J.P."/>
            <person name="Ronson C.W."/>
        </authorList>
    </citation>
    <scope>NUCLEOTIDE SEQUENCE [LARGE SCALE GENOMIC DNA]</scope>
    <source>
        <strain evidence="3 4">NZP2014</strain>
    </source>
</reference>
<keyword evidence="2" id="KW-0812">Transmembrane</keyword>
<gene>
    <name evidence="3" type="ORF">EB233_08590</name>
</gene>
<protein>
    <submittedName>
        <fullName evidence="3">Uncharacterized protein</fullName>
    </submittedName>
</protein>
<keyword evidence="2" id="KW-1133">Transmembrane helix</keyword>
<dbReference type="KEGG" id="merd:EB233_08590"/>
<evidence type="ECO:0000313" key="3">
    <source>
        <dbReference type="EMBL" id="QKC75589.1"/>
    </source>
</evidence>
<evidence type="ECO:0000313" key="4">
    <source>
        <dbReference type="Proteomes" id="UP000503339"/>
    </source>
</evidence>
<feature type="transmembrane region" description="Helical" evidence="2">
    <location>
        <begin position="6"/>
        <end position="25"/>
    </location>
</feature>
<name>A0A6M7UCQ3_9HYPH</name>
<keyword evidence="4" id="KW-1185">Reference proteome</keyword>
<dbReference type="AlphaFoldDB" id="A0A6M7UCQ3"/>
<feature type="region of interest" description="Disordered" evidence="1">
    <location>
        <begin position="39"/>
        <end position="65"/>
    </location>
</feature>
<sequence>MSAQDFLLLGAVLCLVFIAGAAIYFDLATFRRSKHLSASQGFGHVSPSRQPHKGIEAKSKKERHQ</sequence>
<feature type="compositionally biased region" description="Basic and acidic residues" evidence="1">
    <location>
        <begin position="53"/>
        <end position="65"/>
    </location>
</feature>
<evidence type="ECO:0000256" key="2">
    <source>
        <dbReference type="SAM" id="Phobius"/>
    </source>
</evidence>
<organism evidence="3 4">
    <name type="scientific">Mesorhizobium erdmanii</name>
    <dbReference type="NCBI Taxonomy" id="1777866"/>
    <lineage>
        <taxon>Bacteria</taxon>
        <taxon>Pseudomonadati</taxon>
        <taxon>Pseudomonadota</taxon>
        <taxon>Alphaproteobacteria</taxon>
        <taxon>Hyphomicrobiales</taxon>
        <taxon>Phyllobacteriaceae</taxon>
        <taxon>Mesorhizobium</taxon>
    </lineage>
</organism>
<dbReference type="EMBL" id="CP033361">
    <property type="protein sequence ID" value="QKC75589.1"/>
    <property type="molecule type" value="Genomic_DNA"/>
</dbReference>
<keyword evidence="2" id="KW-0472">Membrane</keyword>